<dbReference type="GO" id="GO:0009791">
    <property type="term" value="P:post-embryonic development"/>
    <property type="evidence" value="ECO:0007669"/>
    <property type="project" value="UniProtKB-ARBA"/>
</dbReference>
<evidence type="ECO:0000256" key="1">
    <source>
        <dbReference type="ARBA" id="ARBA00004123"/>
    </source>
</evidence>
<evidence type="ECO:0000256" key="9">
    <source>
        <dbReference type="PROSITE-ProRule" id="PRU00027"/>
    </source>
</evidence>
<evidence type="ECO:0000256" key="3">
    <source>
        <dbReference type="ARBA" id="ARBA00022771"/>
    </source>
</evidence>
<dbReference type="STRING" id="199890.A0A182PWX0"/>
<dbReference type="PROSITE" id="PS50808">
    <property type="entry name" value="ZF_BED"/>
    <property type="match status" value="1"/>
</dbReference>
<dbReference type="InterPro" id="IPR003656">
    <property type="entry name" value="Znf_BED"/>
</dbReference>
<dbReference type="SUPFAM" id="SSF53098">
    <property type="entry name" value="Ribonuclease H-like"/>
    <property type="match status" value="2"/>
</dbReference>
<evidence type="ECO:0000256" key="5">
    <source>
        <dbReference type="ARBA" id="ARBA00023015"/>
    </source>
</evidence>
<evidence type="ECO:0000256" key="7">
    <source>
        <dbReference type="ARBA" id="ARBA00023163"/>
    </source>
</evidence>
<reference evidence="12" key="1">
    <citation type="submission" date="2013-03" db="EMBL/GenBank/DDBJ databases">
        <title>The Genome Sequence of Anopheles epiroticus epiroticus2.</title>
        <authorList>
            <consortium name="The Broad Institute Genomics Platform"/>
            <person name="Neafsey D.E."/>
            <person name="Howell P."/>
            <person name="Walker B."/>
            <person name="Young S.K."/>
            <person name="Zeng Q."/>
            <person name="Gargeya S."/>
            <person name="Fitzgerald M."/>
            <person name="Haas B."/>
            <person name="Abouelleil A."/>
            <person name="Allen A.W."/>
            <person name="Alvarado L."/>
            <person name="Arachchi H.M."/>
            <person name="Berlin A.M."/>
            <person name="Chapman S.B."/>
            <person name="Gainer-Dewar J."/>
            <person name="Goldberg J."/>
            <person name="Griggs A."/>
            <person name="Gujja S."/>
            <person name="Hansen M."/>
            <person name="Howarth C."/>
            <person name="Imamovic A."/>
            <person name="Ireland A."/>
            <person name="Larimer J."/>
            <person name="McCowan C."/>
            <person name="Murphy C."/>
            <person name="Pearson M."/>
            <person name="Poon T.W."/>
            <person name="Priest M."/>
            <person name="Roberts A."/>
            <person name="Saif S."/>
            <person name="Shea T."/>
            <person name="Sisk P."/>
            <person name="Sykes S."/>
            <person name="Wortman J."/>
            <person name="Nusbaum C."/>
            <person name="Birren B."/>
        </authorList>
    </citation>
    <scope>NUCLEOTIDE SEQUENCE [LARGE SCALE GENOMIC DNA]</scope>
    <source>
        <strain evidence="12">Epiroticus2</strain>
    </source>
</reference>
<dbReference type="Pfam" id="PF05699">
    <property type="entry name" value="Dimer_Tnp_hAT"/>
    <property type="match status" value="1"/>
</dbReference>
<keyword evidence="6" id="KW-0238">DNA-binding</keyword>
<keyword evidence="8" id="KW-0539">Nucleus</keyword>
<dbReference type="AlphaFoldDB" id="A0A182PWX0"/>
<dbReference type="Proteomes" id="UP000075885">
    <property type="component" value="Unassembled WGS sequence"/>
</dbReference>
<dbReference type="SMART" id="SM00614">
    <property type="entry name" value="ZnF_BED"/>
    <property type="match status" value="1"/>
</dbReference>
<keyword evidence="5" id="KW-0805">Transcription regulation</keyword>
<evidence type="ECO:0000256" key="6">
    <source>
        <dbReference type="ARBA" id="ARBA00023125"/>
    </source>
</evidence>
<comment type="subcellular location">
    <subcellularLocation>
        <location evidence="1">Nucleus</location>
    </subcellularLocation>
</comment>
<dbReference type="SUPFAM" id="SSF57667">
    <property type="entry name" value="beta-beta-alpha zinc fingers"/>
    <property type="match status" value="1"/>
</dbReference>
<dbReference type="PANTHER" id="PTHR46481:SF10">
    <property type="entry name" value="ZINC FINGER BED DOMAIN-CONTAINING PROTEIN 39"/>
    <property type="match status" value="1"/>
</dbReference>
<dbReference type="InterPro" id="IPR036236">
    <property type="entry name" value="Znf_C2H2_sf"/>
</dbReference>
<evidence type="ECO:0000256" key="2">
    <source>
        <dbReference type="ARBA" id="ARBA00022723"/>
    </source>
</evidence>
<dbReference type="InterPro" id="IPR052035">
    <property type="entry name" value="ZnF_BED_domain_contain"/>
</dbReference>
<accession>A0A182PWX0</accession>
<dbReference type="EnsemblMetazoa" id="AEPI011457-RA">
    <property type="protein sequence ID" value="AEPI011457-PA"/>
    <property type="gene ID" value="AEPI011457"/>
</dbReference>
<keyword evidence="12" id="KW-1185">Reference proteome</keyword>
<keyword evidence="3 9" id="KW-0863">Zinc-finger</keyword>
<organism evidence="11 12">
    <name type="scientific">Anopheles epiroticus</name>
    <dbReference type="NCBI Taxonomy" id="199890"/>
    <lineage>
        <taxon>Eukaryota</taxon>
        <taxon>Metazoa</taxon>
        <taxon>Ecdysozoa</taxon>
        <taxon>Arthropoda</taxon>
        <taxon>Hexapoda</taxon>
        <taxon>Insecta</taxon>
        <taxon>Pterygota</taxon>
        <taxon>Neoptera</taxon>
        <taxon>Endopterygota</taxon>
        <taxon>Diptera</taxon>
        <taxon>Nematocera</taxon>
        <taxon>Culicoidea</taxon>
        <taxon>Culicidae</taxon>
        <taxon>Anophelinae</taxon>
        <taxon>Anopheles</taxon>
    </lineage>
</organism>
<evidence type="ECO:0000313" key="12">
    <source>
        <dbReference type="Proteomes" id="UP000075885"/>
    </source>
</evidence>
<dbReference type="InterPro" id="IPR008906">
    <property type="entry name" value="HATC_C_dom"/>
</dbReference>
<evidence type="ECO:0000259" key="10">
    <source>
        <dbReference type="PROSITE" id="PS50808"/>
    </source>
</evidence>
<dbReference type="GO" id="GO:0046983">
    <property type="term" value="F:protein dimerization activity"/>
    <property type="evidence" value="ECO:0007669"/>
    <property type="project" value="InterPro"/>
</dbReference>
<dbReference type="SUPFAM" id="SSF140996">
    <property type="entry name" value="Hermes dimerisation domain"/>
    <property type="match status" value="1"/>
</dbReference>
<proteinExistence type="predicted"/>
<dbReference type="GO" id="GO:0008270">
    <property type="term" value="F:zinc ion binding"/>
    <property type="evidence" value="ECO:0007669"/>
    <property type="project" value="UniProtKB-KW"/>
</dbReference>
<sequence>MPPVTSDVWQHFEKGEGTAKCRYCHTEFIYRGESTSNLKRHMERKHISIPFKRSRVEQASDEASSNIPSNTLEEYVGIQRYFPNIRPPSAEMKRDLDETLLIMICKEYYPFSMVEDKHFQTFVKKLHPTYELPSRKTLTNALLPTINEKTMLEVKNKLNQAKAIALTVDGWSNLNQVSFVAVTAHFVNLNFEMCSFLLECSEFTTTHTAHNISIFIKNVMVKFDIEDKVTCIVTDNARNMKNAASDLGIPHFSCFAHSLNLVVQDAIKNSIKPTVEEVKRIIMHFKHSGSSAQKLEEIQKNLKSPCLKLKQDVPTRWNSTFDMLERFFKNKIPIVSCLASIKFKHNLSDVDWTTIEQSISVLQFFDLATKEIMVVQDAIKNSIKPTVEEVKRIIMHFKHSGSSAQKLEEIQKNLKSPCLKLKQDVPTRWNSTFDMLERFLKNKIPIVSCLASIKFKHNLSDIDWTTIEQAISVLQFFDLATKEIMGEKTVTISKVGILISTLNFEMSKAHEGVILNDETAASVPCERVFSKAGGIVTEKRNRLLSKKLNEILFIKYNL</sequence>
<name>A0A182PWX0_9DIPT</name>
<dbReference type="GO" id="GO:0003677">
    <property type="term" value="F:DNA binding"/>
    <property type="evidence" value="ECO:0007669"/>
    <property type="project" value="UniProtKB-KW"/>
</dbReference>
<dbReference type="Pfam" id="PF02892">
    <property type="entry name" value="zf-BED"/>
    <property type="match status" value="1"/>
</dbReference>
<keyword evidence="2" id="KW-0479">Metal-binding</keyword>
<dbReference type="InterPro" id="IPR012337">
    <property type="entry name" value="RNaseH-like_sf"/>
</dbReference>
<evidence type="ECO:0000313" key="11">
    <source>
        <dbReference type="EnsemblMetazoa" id="AEPI011457-PA"/>
    </source>
</evidence>
<evidence type="ECO:0000256" key="8">
    <source>
        <dbReference type="ARBA" id="ARBA00023242"/>
    </source>
</evidence>
<dbReference type="VEuPathDB" id="VectorBase:AEPI011457"/>
<feature type="domain" description="BED-type" evidence="10">
    <location>
        <begin position="3"/>
        <end position="53"/>
    </location>
</feature>
<keyword evidence="7" id="KW-0804">Transcription</keyword>
<dbReference type="GO" id="GO:0005634">
    <property type="term" value="C:nucleus"/>
    <property type="evidence" value="ECO:0007669"/>
    <property type="project" value="UniProtKB-SubCell"/>
</dbReference>
<protein>
    <recommendedName>
        <fullName evidence="10">BED-type domain-containing protein</fullName>
    </recommendedName>
</protein>
<evidence type="ECO:0000256" key="4">
    <source>
        <dbReference type="ARBA" id="ARBA00022833"/>
    </source>
</evidence>
<keyword evidence="4" id="KW-0862">Zinc</keyword>
<reference evidence="11" key="2">
    <citation type="submission" date="2020-05" db="UniProtKB">
        <authorList>
            <consortium name="EnsemblMetazoa"/>
        </authorList>
    </citation>
    <scope>IDENTIFICATION</scope>
    <source>
        <strain evidence="11">Epiroticus2</strain>
    </source>
</reference>
<dbReference type="PANTHER" id="PTHR46481">
    <property type="entry name" value="ZINC FINGER BED DOMAIN-CONTAINING PROTEIN 4"/>
    <property type="match status" value="1"/>
</dbReference>